<comment type="caution">
    <text evidence="2">The sequence shown here is derived from an EMBL/GenBank/DDBJ whole genome shotgun (WGS) entry which is preliminary data.</text>
</comment>
<reference evidence="2 3" key="1">
    <citation type="journal article" date="2018" name="Evol. Lett.">
        <title>Horizontal gene cluster transfer increased hallucinogenic mushroom diversity.</title>
        <authorList>
            <person name="Reynolds H.T."/>
            <person name="Vijayakumar V."/>
            <person name="Gluck-Thaler E."/>
            <person name="Korotkin H.B."/>
            <person name="Matheny P.B."/>
            <person name="Slot J.C."/>
        </authorList>
    </citation>
    <scope>NUCLEOTIDE SEQUENCE [LARGE SCALE GENOMIC DNA]</scope>
    <source>
        <strain evidence="2 3">2631</strain>
    </source>
</reference>
<name>A0A409WZ58_PSICY</name>
<dbReference type="InParanoid" id="A0A409WZ58"/>
<evidence type="ECO:0008006" key="4">
    <source>
        <dbReference type="Google" id="ProtNLM"/>
    </source>
</evidence>
<accession>A0A409WZ58</accession>
<dbReference type="OrthoDB" id="3004525at2759"/>
<dbReference type="Proteomes" id="UP000283269">
    <property type="component" value="Unassembled WGS sequence"/>
</dbReference>
<dbReference type="EMBL" id="NHYD01002971">
    <property type="protein sequence ID" value="PPQ83787.1"/>
    <property type="molecule type" value="Genomic_DNA"/>
</dbReference>
<sequence length="159" mass="17933">MTYTQCCAEAHNLLPYHRINKWNGYFFQVGALWETGLQLYLGHGSIRCRSTQDGEHHLSEQQPLPVSEDDEWGDAEEEAGAEPPEGQELMFEILVSGTHPNSLPLPPRYNTYNNPFMMIVDISGIHHLPVVHCSCHGPTAPQDLNYLKLSLFPASFKTI</sequence>
<evidence type="ECO:0000313" key="2">
    <source>
        <dbReference type="EMBL" id="PPQ83787.1"/>
    </source>
</evidence>
<evidence type="ECO:0000256" key="1">
    <source>
        <dbReference type="SAM" id="MobiDB-lite"/>
    </source>
</evidence>
<protein>
    <recommendedName>
        <fullName evidence="4">CxC2-like cysteine cluster KDZ transposase-associated domain-containing protein</fullName>
    </recommendedName>
</protein>
<feature type="region of interest" description="Disordered" evidence="1">
    <location>
        <begin position="52"/>
        <end position="85"/>
    </location>
</feature>
<evidence type="ECO:0000313" key="3">
    <source>
        <dbReference type="Proteomes" id="UP000283269"/>
    </source>
</evidence>
<organism evidence="2 3">
    <name type="scientific">Psilocybe cyanescens</name>
    <dbReference type="NCBI Taxonomy" id="93625"/>
    <lineage>
        <taxon>Eukaryota</taxon>
        <taxon>Fungi</taxon>
        <taxon>Dikarya</taxon>
        <taxon>Basidiomycota</taxon>
        <taxon>Agaricomycotina</taxon>
        <taxon>Agaricomycetes</taxon>
        <taxon>Agaricomycetidae</taxon>
        <taxon>Agaricales</taxon>
        <taxon>Agaricineae</taxon>
        <taxon>Strophariaceae</taxon>
        <taxon>Psilocybe</taxon>
    </lineage>
</organism>
<gene>
    <name evidence="2" type="ORF">CVT25_001011</name>
</gene>
<dbReference type="AlphaFoldDB" id="A0A409WZ58"/>
<proteinExistence type="predicted"/>
<keyword evidence="3" id="KW-1185">Reference proteome</keyword>
<feature type="compositionally biased region" description="Acidic residues" evidence="1">
    <location>
        <begin position="67"/>
        <end position="80"/>
    </location>
</feature>